<comment type="caution">
    <text evidence="11">The sequence shown here is derived from an EMBL/GenBank/DDBJ whole genome shotgun (WGS) entry which is preliminary data.</text>
</comment>
<evidence type="ECO:0000256" key="8">
    <source>
        <dbReference type="ARBA" id="ARBA00049902"/>
    </source>
</evidence>
<dbReference type="Gene3D" id="3.30.10.20">
    <property type="match status" value="1"/>
</dbReference>
<evidence type="ECO:0000313" key="11">
    <source>
        <dbReference type="EMBL" id="MFC5995955.1"/>
    </source>
</evidence>
<evidence type="ECO:0000256" key="7">
    <source>
        <dbReference type="ARBA" id="ARBA00034000"/>
    </source>
</evidence>
<sequence length="812" mass="84760">MNIPRHLVRPIGLLLGFCVLAGIVTAGMVFPFAAWAGVVSNDAGDSVNSTSGDLVDGGLPQRTTLTDAEGRPIAYLFDQNRSSVSADEISPAMKAAIVAIEDRRFYQHQGVDWQGTIRAVVANSASGDVVQGASTLSQQYVKNYMLYVEARTEAERLKATEQTPARKLKEARIALQLERSLSKEEILTRYLNIVYWGNGAYGIAAAARTYFGTTPDKLTVPQAALLAGMVRSTSGFDPVAHPQAALERRNLVIAQMHEQGMINNAQAEEAAASPLGVITPLGSLPNGCIGAGDAGFFCKYVVEYLTEAGFPIDQLTRGGFTIKTTLDRTALEKMKAALDQKVPPAQPNVANVMSIVAPGQNKHRVLAMGSNRTFGLNADKWETSYGLPYEPVNLGAGSVYKIFTAATALEKGIGINYSLAVPPSGYTSPIFLDGGGRPIPVQNAGSYPERMTLTDALATSPNTAFIKLEEFTGIPDVVDMAVRLGMKSLATMPFVDPATGRRTDRSIAEVTKEQKQASFTLGASPTSALELANVAATLYSAGKWCPPSPIESITDASGKPVSIIEAPCTQAVEPGLANTLVNALSKDDISGTAAAAARAAGWNRPMLGKTGTTQEHKSAAFVGAVPQLAAAVITFDNSRSPKPLCDGGGAPYACRSGTIFGGKTPAQTWFSAIKPILEGQPVLPLPPTEDRYLQGGAESRVPDVVGRGMNDARAILQRAGWTVSTRTVDNLAPRGTVVGQNPRGTALPGETIVLQVSSGTVPAPPPAPSSEPAPDGNPGQGGESPPGGEPAPPDGGSPPNGEGSPNGGAPPG</sequence>
<dbReference type="Pfam" id="PF03793">
    <property type="entry name" value="PASTA"/>
    <property type="match status" value="1"/>
</dbReference>
<dbReference type="Gene3D" id="3.40.710.10">
    <property type="entry name" value="DD-peptidase/beta-lactamase superfamily"/>
    <property type="match status" value="1"/>
</dbReference>
<dbReference type="Gene3D" id="1.10.3810.10">
    <property type="entry name" value="Biosynthetic peptidoglycan transglycosylase-like"/>
    <property type="match status" value="1"/>
</dbReference>
<dbReference type="EMBL" id="JBHSQW010000035">
    <property type="protein sequence ID" value="MFC5995955.1"/>
    <property type="molecule type" value="Genomic_DNA"/>
</dbReference>
<dbReference type="Proteomes" id="UP001596302">
    <property type="component" value="Unassembled WGS sequence"/>
</dbReference>
<reference evidence="12" key="1">
    <citation type="journal article" date="2019" name="Int. J. Syst. Evol. Microbiol.">
        <title>The Global Catalogue of Microorganisms (GCM) 10K type strain sequencing project: providing services to taxonomists for standard genome sequencing and annotation.</title>
        <authorList>
            <consortium name="The Broad Institute Genomics Platform"/>
            <consortium name="The Broad Institute Genome Sequencing Center for Infectious Disease"/>
            <person name="Wu L."/>
            <person name="Ma J."/>
        </authorList>
    </citation>
    <scope>NUCLEOTIDE SEQUENCE [LARGE SCALE GENOMIC DNA]</scope>
    <source>
        <strain evidence="12">CCM 8391</strain>
    </source>
</reference>
<keyword evidence="3" id="KW-0328">Glycosyltransferase</keyword>
<comment type="catalytic activity">
    <reaction evidence="7">
        <text>Preferential cleavage: (Ac)2-L-Lys-D-Ala-|-D-Ala. Also transpeptidation of peptidyl-alanyl moieties that are N-acyl substituents of D-alanine.</text>
        <dbReference type="EC" id="3.4.16.4"/>
    </reaction>
</comment>
<dbReference type="Pfam" id="PF00912">
    <property type="entry name" value="Transgly"/>
    <property type="match status" value="1"/>
</dbReference>
<protein>
    <submittedName>
        <fullName evidence="11">Transglycosylase domain-containing protein</fullName>
    </submittedName>
</protein>
<dbReference type="SUPFAM" id="SSF53955">
    <property type="entry name" value="Lysozyme-like"/>
    <property type="match status" value="1"/>
</dbReference>
<feature type="domain" description="PASTA" evidence="10">
    <location>
        <begin position="696"/>
        <end position="758"/>
    </location>
</feature>
<dbReference type="RefSeq" id="WP_379586370.1">
    <property type="nucleotide sequence ID" value="NZ_JBHSQW010000035.1"/>
</dbReference>
<comment type="catalytic activity">
    <reaction evidence="8">
        <text>[GlcNAc-(1-&gt;4)-Mur2Ac(oyl-L-Ala-gamma-D-Glu-L-Lys-D-Ala-D-Ala)](n)-di-trans,octa-cis-undecaprenyl diphosphate + beta-D-GlcNAc-(1-&gt;4)-Mur2Ac(oyl-L-Ala-gamma-D-Glu-L-Lys-D-Ala-D-Ala)-di-trans,octa-cis-undecaprenyl diphosphate = [GlcNAc-(1-&gt;4)-Mur2Ac(oyl-L-Ala-gamma-D-Glu-L-Lys-D-Ala-D-Ala)](n+1)-di-trans,octa-cis-undecaprenyl diphosphate + di-trans,octa-cis-undecaprenyl diphosphate + H(+)</text>
        <dbReference type="Rhea" id="RHEA:23708"/>
        <dbReference type="Rhea" id="RHEA-COMP:9602"/>
        <dbReference type="Rhea" id="RHEA-COMP:9603"/>
        <dbReference type="ChEBI" id="CHEBI:15378"/>
        <dbReference type="ChEBI" id="CHEBI:58405"/>
        <dbReference type="ChEBI" id="CHEBI:60033"/>
        <dbReference type="ChEBI" id="CHEBI:78435"/>
        <dbReference type="EC" id="2.4.99.28"/>
    </reaction>
</comment>
<dbReference type="SUPFAM" id="SSF56601">
    <property type="entry name" value="beta-lactamase/transpeptidase-like"/>
    <property type="match status" value="1"/>
</dbReference>
<evidence type="ECO:0000256" key="2">
    <source>
        <dbReference type="ARBA" id="ARBA00022670"/>
    </source>
</evidence>
<evidence type="ECO:0000256" key="5">
    <source>
        <dbReference type="ARBA" id="ARBA00022801"/>
    </source>
</evidence>
<dbReference type="InterPro" id="IPR050396">
    <property type="entry name" value="Glycosyltr_51/Transpeptidase"/>
</dbReference>
<name>A0ABW1J675_9PSEU</name>
<evidence type="ECO:0000256" key="4">
    <source>
        <dbReference type="ARBA" id="ARBA00022679"/>
    </source>
</evidence>
<feature type="region of interest" description="Disordered" evidence="9">
    <location>
        <begin position="757"/>
        <end position="812"/>
    </location>
</feature>
<evidence type="ECO:0000256" key="3">
    <source>
        <dbReference type="ARBA" id="ARBA00022676"/>
    </source>
</evidence>
<evidence type="ECO:0000313" key="12">
    <source>
        <dbReference type="Proteomes" id="UP001596302"/>
    </source>
</evidence>
<dbReference type="PANTHER" id="PTHR32282">
    <property type="entry name" value="BINDING PROTEIN TRANSPEPTIDASE, PUTATIVE-RELATED"/>
    <property type="match status" value="1"/>
</dbReference>
<accession>A0ABW1J675</accession>
<evidence type="ECO:0000256" key="6">
    <source>
        <dbReference type="ARBA" id="ARBA00023268"/>
    </source>
</evidence>
<dbReference type="Pfam" id="PF00905">
    <property type="entry name" value="Transpeptidase"/>
    <property type="match status" value="1"/>
</dbReference>
<dbReference type="InterPro" id="IPR001460">
    <property type="entry name" value="PCN-bd_Tpept"/>
</dbReference>
<dbReference type="InterPro" id="IPR001264">
    <property type="entry name" value="Glyco_trans_51"/>
</dbReference>
<keyword evidence="12" id="KW-1185">Reference proteome</keyword>
<dbReference type="PANTHER" id="PTHR32282:SF33">
    <property type="entry name" value="PEPTIDOGLYCAN GLYCOSYLTRANSFERASE"/>
    <property type="match status" value="1"/>
</dbReference>
<feature type="compositionally biased region" description="Pro residues" evidence="9">
    <location>
        <begin position="762"/>
        <end position="771"/>
    </location>
</feature>
<keyword evidence="5" id="KW-0378">Hydrolase</keyword>
<dbReference type="InterPro" id="IPR036950">
    <property type="entry name" value="PBP_transglycosylase"/>
</dbReference>
<feature type="compositionally biased region" description="Pro residues" evidence="9">
    <location>
        <begin position="787"/>
        <end position="796"/>
    </location>
</feature>
<proteinExistence type="predicted"/>
<dbReference type="PROSITE" id="PS51178">
    <property type="entry name" value="PASTA"/>
    <property type="match status" value="1"/>
</dbReference>
<keyword evidence="2" id="KW-0645">Protease</keyword>
<evidence type="ECO:0000256" key="9">
    <source>
        <dbReference type="SAM" id="MobiDB-lite"/>
    </source>
</evidence>
<keyword evidence="4" id="KW-0808">Transferase</keyword>
<dbReference type="CDD" id="cd06577">
    <property type="entry name" value="PASTA_pknB"/>
    <property type="match status" value="1"/>
</dbReference>
<dbReference type="InterPro" id="IPR005543">
    <property type="entry name" value="PASTA_dom"/>
</dbReference>
<dbReference type="InterPro" id="IPR023346">
    <property type="entry name" value="Lysozyme-like_dom_sf"/>
</dbReference>
<dbReference type="SMART" id="SM00740">
    <property type="entry name" value="PASTA"/>
    <property type="match status" value="1"/>
</dbReference>
<organism evidence="11 12">
    <name type="scientific">Pseudonocardia hispaniensis</name>
    <dbReference type="NCBI Taxonomy" id="904933"/>
    <lineage>
        <taxon>Bacteria</taxon>
        <taxon>Bacillati</taxon>
        <taxon>Actinomycetota</taxon>
        <taxon>Actinomycetes</taxon>
        <taxon>Pseudonocardiales</taxon>
        <taxon>Pseudonocardiaceae</taxon>
        <taxon>Pseudonocardia</taxon>
    </lineage>
</organism>
<keyword evidence="1" id="KW-0121">Carboxypeptidase</keyword>
<evidence type="ECO:0000259" key="10">
    <source>
        <dbReference type="PROSITE" id="PS51178"/>
    </source>
</evidence>
<dbReference type="InterPro" id="IPR012338">
    <property type="entry name" value="Beta-lactam/transpept-like"/>
</dbReference>
<gene>
    <name evidence="11" type="ORF">ACFQE5_17250</name>
</gene>
<keyword evidence="6" id="KW-0511">Multifunctional enzyme</keyword>
<evidence type="ECO:0000256" key="1">
    <source>
        <dbReference type="ARBA" id="ARBA00022645"/>
    </source>
</evidence>